<proteinExistence type="predicted"/>
<protein>
    <submittedName>
        <fullName evidence="1">Unannotated protein</fullName>
    </submittedName>
</protein>
<dbReference type="EMBL" id="CAEZWW010000171">
    <property type="protein sequence ID" value="CAB4681420.1"/>
    <property type="molecule type" value="Genomic_DNA"/>
</dbReference>
<sequence>MSIYISGAQANLSMPKYFKLELIGFPAPILANPNDSP</sequence>
<evidence type="ECO:0000313" key="1">
    <source>
        <dbReference type="EMBL" id="CAB4681420.1"/>
    </source>
</evidence>
<organism evidence="1">
    <name type="scientific">freshwater metagenome</name>
    <dbReference type="NCBI Taxonomy" id="449393"/>
    <lineage>
        <taxon>unclassified sequences</taxon>
        <taxon>metagenomes</taxon>
        <taxon>ecological metagenomes</taxon>
    </lineage>
</organism>
<gene>
    <name evidence="1" type="ORF">UFOPK2310_01254</name>
</gene>
<reference evidence="1" key="1">
    <citation type="submission" date="2020-05" db="EMBL/GenBank/DDBJ databases">
        <authorList>
            <person name="Chiriac C."/>
            <person name="Salcher M."/>
            <person name="Ghai R."/>
            <person name="Kavagutti S V."/>
        </authorList>
    </citation>
    <scope>NUCLEOTIDE SEQUENCE</scope>
</reference>
<name>A0A6J6N464_9ZZZZ</name>
<accession>A0A6J6N464</accession>
<dbReference type="AlphaFoldDB" id="A0A6J6N464"/>